<keyword evidence="2" id="KW-0472">Membrane</keyword>
<evidence type="ECO:0000313" key="3">
    <source>
        <dbReference type="EMBL" id="PYG87324.1"/>
    </source>
</evidence>
<dbReference type="AlphaFoldDB" id="A0A318XNZ5"/>
<evidence type="ECO:0000256" key="2">
    <source>
        <dbReference type="SAM" id="Phobius"/>
    </source>
</evidence>
<dbReference type="RefSeq" id="WP_110462258.1">
    <property type="nucleotide sequence ID" value="NZ_QKMR01000012.1"/>
</dbReference>
<keyword evidence="2" id="KW-0812">Transmembrane</keyword>
<feature type="region of interest" description="Disordered" evidence="1">
    <location>
        <begin position="61"/>
        <end position="105"/>
    </location>
</feature>
<feature type="transmembrane region" description="Helical" evidence="2">
    <location>
        <begin position="9"/>
        <end position="29"/>
    </location>
</feature>
<name>A0A318XNZ5_9FIRM</name>
<comment type="caution">
    <text evidence="3">The sequence shown here is derived from an EMBL/GenBank/DDBJ whole genome shotgun (WGS) entry which is preliminary data.</text>
</comment>
<reference evidence="3 4" key="1">
    <citation type="submission" date="2018-06" db="EMBL/GenBank/DDBJ databases">
        <title>Genomic Encyclopedia of Type Strains, Phase I: the one thousand microbial genomes (KMG-I) project.</title>
        <authorList>
            <person name="Kyrpides N."/>
        </authorList>
    </citation>
    <scope>NUCLEOTIDE SEQUENCE [LARGE SCALE GENOMIC DNA]</scope>
    <source>
        <strain evidence="3 4">DSM 19573</strain>
    </source>
</reference>
<keyword evidence="2" id="KW-1133">Transmembrane helix</keyword>
<keyword evidence="4" id="KW-1185">Reference proteome</keyword>
<dbReference type="Proteomes" id="UP000248132">
    <property type="component" value="Unassembled WGS sequence"/>
</dbReference>
<evidence type="ECO:0000256" key="1">
    <source>
        <dbReference type="SAM" id="MobiDB-lite"/>
    </source>
</evidence>
<feature type="compositionally biased region" description="Polar residues" evidence="1">
    <location>
        <begin position="64"/>
        <end position="76"/>
    </location>
</feature>
<sequence>MKLKQKHRNIIVLSIAAIFIIYGLLNMRFHFNVSTETENNVTWILTIAAIALLFSGRKPKMNNAEGNGSEDNSAGNKNIEAGSLEEAGTKAGAEEKTVAAGSNTVEALSLEETAADTAAREKQDESSD</sequence>
<proteinExistence type="predicted"/>
<dbReference type="EMBL" id="QKMR01000012">
    <property type="protein sequence ID" value="PYG87324.1"/>
    <property type="molecule type" value="Genomic_DNA"/>
</dbReference>
<evidence type="ECO:0000313" key="4">
    <source>
        <dbReference type="Proteomes" id="UP000248132"/>
    </source>
</evidence>
<organism evidence="3 4">
    <name type="scientific">Ruminiclostridium sufflavum DSM 19573</name>
    <dbReference type="NCBI Taxonomy" id="1121337"/>
    <lineage>
        <taxon>Bacteria</taxon>
        <taxon>Bacillati</taxon>
        <taxon>Bacillota</taxon>
        <taxon>Clostridia</taxon>
        <taxon>Eubacteriales</taxon>
        <taxon>Oscillospiraceae</taxon>
        <taxon>Ruminiclostridium</taxon>
    </lineage>
</organism>
<dbReference type="OrthoDB" id="9987831at2"/>
<accession>A0A318XNZ5</accession>
<protein>
    <submittedName>
        <fullName evidence="3">Uncharacterized protein</fullName>
    </submittedName>
</protein>
<gene>
    <name evidence="3" type="ORF">LY28_02231</name>
</gene>
<feature type="transmembrane region" description="Helical" evidence="2">
    <location>
        <begin position="41"/>
        <end position="56"/>
    </location>
</feature>